<dbReference type="Proteomes" id="UP000735302">
    <property type="component" value="Unassembled WGS sequence"/>
</dbReference>
<organism evidence="2 3">
    <name type="scientific">Plakobranchus ocellatus</name>
    <dbReference type="NCBI Taxonomy" id="259542"/>
    <lineage>
        <taxon>Eukaryota</taxon>
        <taxon>Metazoa</taxon>
        <taxon>Spiralia</taxon>
        <taxon>Lophotrochozoa</taxon>
        <taxon>Mollusca</taxon>
        <taxon>Gastropoda</taxon>
        <taxon>Heterobranchia</taxon>
        <taxon>Euthyneura</taxon>
        <taxon>Panpulmonata</taxon>
        <taxon>Sacoglossa</taxon>
        <taxon>Placobranchoidea</taxon>
        <taxon>Plakobranchidae</taxon>
        <taxon>Plakobranchus</taxon>
    </lineage>
</organism>
<accession>A0AAV4CBJ7</accession>
<keyword evidence="3" id="KW-1185">Reference proteome</keyword>
<dbReference type="EMBL" id="BLXT01006100">
    <property type="protein sequence ID" value="GFO28917.1"/>
    <property type="molecule type" value="Genomic_DNA"/>
</dbReference>
<evidence type="ECO:0000256" key="1">
    <source>
        <dbReference type="SAM" id="SignalP"/>
    </source>
</evidence>
<feature type="signal peptide" evidence="1">
    <location>
        <begin position="1"/>
        <end position="17"/>
    </location>
</feature>
<keyword evidence="1" id="KW-0732">Signal</keyword>
<reference evidence="2 3" key="1">
    <citation type="journal article" date="2021" name="Elife">
        <title>Chloroplast acquisition without the gene transfer in kleptoplastic sea slugs, Plakobranchus ocellatus.</title>
        <authorList>
            <person name="Maeda T."/>
            <person name="Takahashi S."/>
            <person name="Yoshida T."/>
            <person name="Shimamura S."/>
            <person name="Takaki Y."/>
            <person name="Nagai Y."/>
            <person name="Toyoda A."/>
            <person name="Suzuki Y."/>
            <person name="Arimoto A."/>
            <person name="Ishii H."/>
            <person name="Satoh N."/>
            <person name="Nishiyama T."/>
            <person name="Hasebe M."/>
            <person name="Maruyama T."/>
            <person name="Minagawa J."/>
            <person name="Obokata J."/>
            <person name="Shigenobu S."/>
        </authorList>
    </citation>
    <scope>NUCLEOTIDE SEQUENCE [LARGE SCALE GENOMIC DNA]</scope>
</reference>
<name>A0AAV4CBJ7_9GAST</name>
<sequence length="149" mass="15982">MIIVMVVMGIVVMIVLAAAAAAAAAAAGAGAAAVVAFPPHPTQGTDPSVNSPPTTSKTSFCIAHPHEGDFKLSGPSNELNFRYVPEDIRAGSQLIVPPTPPNQPDLLDRHETINHKISHILQFHKRDIVFNSLTLISNQRNNKYNQQSE</sequence>
<evidence type="ECO:0000313" key="3">
    <source>
        <dbReference type="Proteomes" id="UP000735302"/>
    </source>
</evidence>
<dbReference type="AlphaFoldDB" id="A0AAV4CBJ7"/>
<proteinExistence type="predicted"/>
<comment type="caution">
    <text evidence="2">The sequence shown here is derived from an EMBL/GenBank/DDBJ whole genome shotgun (WGS) entry which is preliminary data.</text>
</comment>
<evidence type="ECO:0000313" key="2">
    <source>
        <dbReference type="EMBL" id="GFO28917.1"/>
    </source>
</evidence>
<protein>
    <submittedName>
        <fullName evidence="2">Uncharacterized protein</fullName>
    </submittedName>
</protein>
<gene>
    <name evidence="2" type="ORF">PoB_005542200</name>
</gene>
<feature type="chain" id="PRO_5043797502" evidence="1">
    <location>
        <begin position="18"/>
        <end position="149"/>
    </location>
</feature>